<evidence type="ECO:0000313" key="2">
    <source>
        <dbReference type="EMBL" id="MBF5056215.1"/>
    </source>
</evidence>
<organism evidence="2 3">
    <name type="scientific">Alloalcanivorax profundimaris</name>
    <dbReference type="NCBI Taxonomy" id="2735259"/>
    <lineage>
        <taxon>Bacteria</taxon>
        <taxon>Pseudomonadati</taxon>
        <taxon>Pseudomonadota</taxon>
        <taxon>Gammaproteobacteria</taxon>
        <taxon>Oceanospirillales</taxon>
        <taxon>Alcanivoracaceae</taxon>
        <taxon>Alloalcanivorax</taxon>
    </lineage>
</organism>
<feature type="domain" description="HDOD" evidence="1">
    <location>
        <begin position="212"/>
        <end position="397"/>
    </location>
</feature>
<proteinExistence type="predicted"/>
<dbReference type="EMBL" id="ARXX01000018">
    <property type="protein sequence ID" value="MBF5056215.1"/>
    <property type="molecule type" value="Genomic_DNA"/>
</dbReference>
<dbReference type="PANTHER" id="PTHR33525:SF4">
    <property type="entry name" value="CYCLIC DI-GMP PHOSPHODIESTERASE CDGJ"/>
    <property type="match status" value="1"/>
</dbReference>
<sequence length="414" mass="46360">MTKTRDILDEDEKIDVLLACRPVYNRGQDVAAIQLLLEQNGGDQGASLSDLEHSSPVILGTYASLFQNGRVEAVPSFLRVSEEVVLAPQLTALPKKQYILEIPGDLLLTSDLVERLRGLARRGYRLALADYDPDDHELDVLLDVVHIVKVNTRQLDRDGVRRAAERLRRHGVEMLADRLDDRGAFRHCVELGFDYYQGDFLRAPEPVKGKKIAGNKLLLLQLLSELHSPDASPARLEEIAIKDAQLTWRILRTVNSAAMGLRREVNSISHAIALLGLDEIRRWANLFLVEGAPEKPEALTRDMLVRGRMCEALSELCDRANPVDHFIVGLLSQLDALLDIGMPELMEQVPLSQDVKAALLERAGGLGEILTEVEAYQAGRFDALRLLGDRRYYEVAYRHSVAWARQVQQAMSPD</sequence>
<protein>
    <submittedName>
        <fullName evidence="2">Diguanylate phosphodiesterase</fullName>
    </submittedName>
</protein>
<evidence type="ECO:0000259" key="1">
    <source>
        <dbReference type="PROSITE" id="PS51833"/>
    </source>
</evidence>
<dbReference type="PIRSF" id="PIRSF003180">
    <property type="entry name" value="DiGMPpdiest_YuxH"/>
    <property type="match status" value="1"/>
</dbReference>
<dbReference type="RefSeq" id="WP_194864757.1">
    <property type="nucleotide sequence ID" value="NZ_ARXX01000018.1"/>
</dbReference>
<dbReference type="SUPFAM" id="SSF141868">
    <property type="entry name" value="EAL domain-like"/>
    <property type="match status" value="1"/>
</dbReference>
<evidence type="ECO:0000313" key="3">
    <source>
        <dbReference type="Proteomes" id="UP000662703"/>
    </source>
</evidence>
<dbReference type="PANTHER" id="PTHR33525">
    <property type="match status" value="1"/>
</dbReference>
<gene>
    <name evidence="2" type="ORF">Y5W_01509</name>
</gene>
<dbReference type="InterPro" id="IPR013976">
    <property type="entry name" value="HDOD"/>
</dbReference>
<dbReference type="Gene3D" id="1.10.3210.10">
    <property type="entry name" value="Hypothetical protein af1432"/>
    <property type="match status" value="1"/>
</dbReference>
<dbReference type="InterPro" id="IPR052340">
    <property type="entry name" value="RNase_Y/CdgJ"/>
</dbReference>
<dbReference type="Proteomes" id="UP000662703">
    <property type="component" value="Unassembled WGS sequence"/>
</dbReference>
<dbReference type="Gene3D" id="3.20.20.450">
    <property type="entry name" value="EAL domain"/>
    <property type="match status" value="1"/>
</dbReference>
<accession>A0ABS0ASH3</accession>
<comment type="caution">
    <text evidence="2">The sequence shown here is derived from an EMBL/GenBank/DDBJ whole genome shotgun (WGS) entry which is preliminary data.</text>
</comment>
<reference evidence="2 3" key="1">
    <citation type="submission" date="2012-09" db="EMBL/GenBank/DDBJ databases">
        <title>Genome Sequence of alkane-degrading Bacterium Alcanivorax sp. 521-1.</title>
        <authorList>
            <person name="Lai Q."/>
            <person name="Shao Z."/>
        </authorList>
    </citation>
    <scope>NUCLEOTIDE SEQUENCE [LARGE SCALE GENOMIC DNA]</scope>
    <source>
        <strain evidence="2 3">521-1</strain>
    </source>
</reference>
<dbReference type="SUPFAM" id="SSF109604">
    <property type="entry name" value="HD-domain/PDEase-like"/>
    <property type="match status" value="1"/>
</dbReference>
<dbReference type="InterPro" id="IPR035919">
    <property type="entry name" value="EAL_sf"/>
</dbReference>
<name>A0ABS0ASH3_9GAMM</name>
<dbReference type="Pfam" id="PF08668">
    <property type="entry name" value="HDOD"/>
    <property type="match status" value="1"/>
</dbReference>
<dbReference type="PROSITE" id="PS51833">
    <property type="entry name" value="HDOD"/>
    <property type="match status" value="1"/>
</dbReference>
<keyword evidence="3" id="KW-1185">Reference proteome</keyword>
<dbReference type="InterPro" id="IPR014408">
    <property type="entry name" value="dGMP_Pdiesterase_EAL/HD-GYP"/>
</dbReference>